<organism evidence="14 15">
    <name type="scientific">Chironomus riparius</name>
    <dbReference type="NCBI Taxonomy" id="315576"/>
    <lineage>
        <taxon>Eukaryota</taxon>
        <taxon>Metazoa</taxon>
        <taxon>Ecdysozoa</taxon>
        <taxon>Arthropoda</taxon>
        <taxon>Hexapoda</taxon>
        <taxon>Insecta</taxon>
        <taxon>Pterygota</taxon>
        <taxon>Neoptera</taxon>
        <taxon>Endopterygota</taxon>
        <taxon>Diptera</taxon>
        <taxon>Nematocera</taxon>
        <taxon>Chironomoidea</taxon>
        <taxon>Chironomidae</taxon>
        <taxon>Chironominae</taxon>
        <taxon>Chironomus</taxon>
    </lineage>
</organism>
<name>A0A9N9RWT7_9DIPT</name>
<dbReference type="GO" id="GO:0015280">
    <property type="term" value="F:ligand-gated sodium channel activity"/>
    <property type="evidence" value="ECO:0007669"/>
    <property type="project" value="TreeGrafter"/>
</dbReference>
<dbReference type="Proteomes" id="UP001153620">
    <property type="component" value="Chromosome 2"/>
</dbReference>
<evidence type="ECO:0000256" key="4">
    <source>
        <dbReference type="ARBA" id="ARBA00022461"/>
    </source>
</evidence>
<dbReference type="InterPro" id="IPR001873">
    <property type="entry name" value="ENaC"/>
</dbReference>
<dbReference type="Gene3D" id="1.10.287.820">
    <property type="entry name" value="Acid-sensing ion channel domain"/>
    <property type="match status" value="1"/>
</dbReference>
<evidence type="ECO:0000256" key="8">
    <source>
        <dbReference type="ARBA" id="ARBA00023065"/>
    </source>
</evidence>
<keyword evidence="7" id="KW-0915">Sodium</keyword>
<evidence type="ECO:0000256" key="3">
    <source>
        <dbReference type="ARBA" id="ARBA00022448"/>
    </source>
</evidence>
<evidence type="ECO:0000256" key="5">
    <source>
        <dbReference type="ARBA" id="ARBA00022692"/>
    </source>
</evidence>
<keyword evidence="9 13" id="KW-0472">Membrane</keyword>
<keyword evidence="10 12" id="KW-0739">Sodium transport</keyword>
<keyword evidence="3 12" id="KW-0813">Transport</keyword>
<dbReference type="GO" id="GO:0005886">
    <property type="term" value="C:plasma membrane"/>
    <property type="evidence" value="ECO:0007669"/>
    <property type="project" value="TreeGrafter"/>
</dbReference>
<proteinExistence type="inferred from homology"/>
<evidence type="ECO:0000256" key="2">
    <source>
        <dbReference type="ARBA" id="ARBA00007193"/>
    </source>
</evidence>
<gene>
    <name evidence="14" type="ORF">CHIRRI_LOCUS7442</name>
</gene>
<reference evidence="14" key="2">
    <citation type="submission" date="2022-10" db="EMBL/GenBank/DDBJ databases">
        <authorList>
            <consortium name="ENA_rothamsted_submissions"/>
            <consortium name="culmorum"/>
            <person name="King R."/>
        </authorList>
    </citation>
    <scope>NUCLEOTIDE SEQUENCE</scope>
</reference>
<keyword evidence="8 12" id="KW-0406">Ion transport</keyword>
<evidence type="ECO:0000256" key="6">
    <source>
        <dbReference type="ARBA" id="ARBA00022989"/>
    </source>
</evidence>
<evidence type="ECO:0000313" key="14">
    <source>
        <dbReference type="EMBL" id="CAG9804559.1"/>
    </source>
</evidence>
<dbReference type="EMBL" id="OU895878">
    <property type="protein sequence ID" value="CAG9804559.1"/>
    <property type="molecule type" value="Genomic_DNA"/>
</dbReference>
<sequence length="414" mass="47927">MHIKLSRFREFIEEIFDSSSIHGFPYVIRRDFHVLEKYEDNPTVLSVDIVSYGEFDRPSFTICTSNYNTTAVMGSIVKKFFGVEPGDERYNESVKFVEQIKATMYNTLNLLQPFNDMPGVNDLNLMDMAYDLFKDYPTAGIQFAKVMTERGMCQSSTTHFKWQLPIKSTSPFERVNGTIDRGDKCTSLEVCRISVTPNNLDVEAVNRIYINSYDEVMCGDDLDYVELAGSSIQERHVKIDDIIADPNIRHFKPKSRKCKFMDEHQQDGYYDLYTPNFCKMSCRIRRALRYCKCVPYFYPVRGVKFCNMTGLICLSKTEWYDASKCECMKLCETTILTKLSSKDQNLQFDRMLTIDLIFPKTRIKRSVLFDFDDLLVGLGGSLALFLGLSFLCSIELVYHIIEYCLEMIINCVKP</sequence>
<feature type="transmembrane region" description="Helical" evidence="13">
    <location>
        <begin position="374"/>
        <end position="401"/>
    </location>
</feature>
<keyword evidence="15" id="KW-1185">Reference proteome</keyword>
<keyword evidence="11 12" id="KW-0407">Ion channel</keyword>
<dbReference type="PANTHER" id="PTHR11690:SF240">
    <property type="entry name" value="PICKPOCKET 25-RELATED"/>
    <property type="match status" value="1"/>
</dbReference>
<comment type="similarity">
    <text evidence="2 12">Belongs to the amiloride-sensitive sodium channel (TC 1.A.6) family.</text>
</comment>
<keyword evidence="5 12" id="KW-0812">Transmembrane</keyword>
<dbReference type="AlphaFoldDB" id="A0A9N9RWT7"/>
<dbReference type="PANTHER" id="PTHR11690">
    <property type="entry name" value="AMILORIDE-SENSITIVE SODIUM CHANNEL-RELATED"/>
    <property type="match status" value="1"/>
</dbReference>
<evidence type="ECO:0000256" key="1">
    <source>
        <dbReference type="ARBA" id="ARBA00004141"/>
    </source>
</evidence>
<evidence type="ECO:0000256" key="12">
    <source>
        <dbReference type="RuleBase" id="RU000679"/>
    </source>
</evidence>
<evidence type="ECO:0000313" key="15">
    <source>
        <dbReference type="Proteomes" id="UP001153620"/>
    </source>
</evidence>
<keyword evidence="6 13" id="KW-1133">Transmembrane helix</keyword>
<keyword evidence="4 12" id="KW-0894">Sodium channel</keyword>
<evidence type="ECO:0000256" key="7">
    <source>
        <dbReference type="ARBA" id="ARBA00023053"/>
    </source>
</evidence>
<evidence type="ECO:0000256" key="9">
    <source>
        <dbReference type="ARBA" id="ARBA00023136"/>
    </source>
</evidence>
<evidence type="ECO:0000256" key="13">
    <source>
        <dbReference type="SAM" id="Phobius"/>
    </source>
</evidence>
<accession>A0A9N9RWT7</accession>
<dbReference type="Pfam" id="PF00858">
    <property type="entry name" value="ASC"/>
    <property type="match status" value="1"/>
</dbReference>
<evidence type="ECO:0000256" key="11">
    <source>
        <dbReference type="ARBA" id="ARBA00023303"/>
    </source>
</evidence>
<comment type="subcellular location">
    <subcellularLocation>
        <location evidence="1">Membrane</location>
        <topology evidence="1">Multi-pass membrane protein</topology>
    </subcellularLocation>
</comment>
<dbReference type="OrthoDB" id="7790923at2759"/>
<protein>
    <submittedName>
        <fullName evidence="14">Uncharacterized protein</fullName>
    </submittedName>
</protein>
<evidence type="ECO:0000256" key="10">
    <source>
        <dbReference type="ARBA" id="ARBA00023201"/>
    </source>
</evidence>
<reference evidence="14" key="1">
    <citation type="submission" date="2022-01" db="EMBL/GenBank/DDBJ databases">
        <authorList>
            <person name="King R."/>
        </authorList>
    </citation>
    <scope>NUCLEOTIDE SEQUENCE</scope>
</reference>